<reference evidence="1 2" key="1">
    <citation type="journal article" date="2015" name="PLoS ONE">
        <title>The Complete Genome of a New Betabaculovirus from Clostera anastomosis.</title>
        <authorList>
            <person name="Yin F."/>
            <person name="Zhu Z."/>
            <person name="Liu X."/>
            <person name="Hou D."/>
            <person name="Wang J."/>
            <person name="Zhang L."/>
            <person name="Wang M."/>
            <person name="Kou Z."/>
            <person name="Wang H."/>
            <person name="Deng F."/>
            <person name="Hu Z."/>
        </authorList>
    </citation>
    <scope>NUCLEOTIDE SEQUENCE [LARGE SCALE GENOMIC DNA]</scope>
    <source>
        <strain evidence="1 2">ClasGV-B</strain>
    </source>
</reference>
<accession>A0A0K0WSB1</accession>
<dbReference type="EMBL" id="KR091910">
    <property type="protein sequence ID" value="AKS25449.1"/>
    <property type="molecule type" value="Genomic_DNA"/>
</dbReference>
<gene>
    <name evidence="1" type="ORF">clas106</name>
</gene>
<keyword evidence="2" id="KW-1185">Reference proteome</keyword>
<evidence type="ECO:0000313" key="2">
    <source>
        <dbReference type="Proteomes" id="UP000232791"/>
    </source>
</evidence>
<protein>
    <submittedName>
        <fullName evidence="1">Clas106</fullName>
    </submittedName>
</protein>
<evidence type="ECO:0000313" key="1">
    <source>
        <dbReference type="EMBL" id="AKS25449.1"/>
    </source>
</evidence>
<proteinExistence type="predicted"/>
<organism evidence="1 2">
    <name type="scientific">Clostera anastomosis granulovirus B</name>
    <dbReference type="NCBI Taxonomy" id="1986290"/>
    <lineage>
        <taxon>Viruses</taxon>
        <taxon>Viruses incertae sedis</taxon>
        <taxon>Naldaviricetes</taxon>
        <taxon>Lefavirales</taxon>
        <taxon>Baculoviridae</taxon>
        <taxon>Betabaculovirus</taxon>
        <taxon>Betabaculovirus alterclanastomosis</taxon>
    </lineage>
</organism>
<dbReference type="Proteomes" id="UP000232791">
    <property type="component" value="Segment"/>
</dbReference>
<name>A0A0K0WSB1_9BBAC</name>
<sequence>MILKIIYDSAVSIVDKNKRNVRRICIVNGRMMSANINGGKIFLNNIPVYIRTHRLRLVKRS</sequence>